<dbReference type="GO" id="GO:0030425">
    <property type="term" value="C:dendrite"/>
    <property type="evidence" value="ECO:0007669"/>
    <property type="project" value="TreeGrafter"/>
</dbReference>
<evidence type="ECO:0000259" key="11">
    <source>
        <dbReference type="PROSITE" id="PS50262"/>
    </source>
</evidence>
<comment type="similarity">
    <text evidence="9">Belongs to the G-protein coupled receptor 1 family.</text>
</comment>
<keyword evidence="2" id="KW-1003">Cell membrane</keyword>
<comment type="subcellular location">
    <subcellularLocation>
        <location evidence="1">Cell membrane</location>
        <topology evidence="1">Multi-pass membrane protein</topology>
    </subcellularLocation>
</comment>
<dbReference type="Gene3D" id="1.20.1070.10">
    <property type="entry name" value="Rhodopsin 7-helix transmembrane proteins"/>
    <property type="match status" value="2"/>
</dbReference>
<keyword evidence="7 9" id="KW-0675">Receptor</keyword>
<evidence type="ECO:0000256" key="5">
    <source>
        <dbReference type="ARBA" id="ARBA00023040"/>
    </source>
</evidence>
<feature type="non-terminal residue" evidence="12">
    <location>
        <position position="1"/>
    </location>
</feature>
<dbReference type="GO" id="GO:0030594">
    <property type="term" value="F:neurotransmitter receptor activity"/>
    <property type="evidence" value="ECO:0007669"/>
    <property type="project" value="TreeGrafter"/>
</dbReference>
<comment type="caution">
    <text evidence="12">The sequence shown here is derived from an EMBL/GenBank/DDBJ whole genome shotgun (WGS) entry which is preliminary data.</text>
</comment>
<reference evidence="12 13" key="1">
    <citation type="submission" date="2022-05" db="EMBL/GenBank/DDBJ databases">
        <authorList>
            <consortium name="Genoscope - CEA"/>
            <person name="William W."/>
        </authorList>
    </citation>
    <scope>NUCLEOTIDE SEQUENCE [LARGE SCALE GENOMIC DNA]</scope>
</reference>
<evidence type="ECO:0000313" key="12">
    <source>
        <dbReference type="EMBL" id="CAH3043342.1"/>
    </source>
</evidence>
<dbReference type="GO" id="GO:0007268">
    <property type="term" value="P:chemical synaptic transmission"/>
    <property type="evidence" value="ECO:0007669"/>
    <property type="project" value="TreeGrafter"/>
</dbReference>
<evidence type="ECO:0000256" key="7">
    <source>
        <dbReference type="ARBA" id="ARBA00023170"/>
    </source>
</evidence>
<feature type="transmembrane region" description="Helical" evidence="10">
    <location>
        <begin position="363"/>
        <end position="385"/>
    </location>
</feature>
<dbReference type="PRINTS" id="PR00237">
    <property type="entry name" value="GPCRRHODOPSN"/>
</dbReference>
<keyword evidence="13" id="KW-1185">Reference proteome</keyword>
<evidence type="ECO:0000256" key="9">
    <source>
        <dbReference type="RuleBase" id="RU000688"/>
    </source>
</evidence>
<dbReference type="PROSITE" id="PS00237">
    <property type="entry name" value="G_PROTEIN_RECEP_F1_1"/>
    <property type="match status" value="2"/>
</dbReference>
<dbReference type="GO" id="GO:0004993">
    <property type="term" value="F:G protein-coupled serotonin receptor activity"/>
    <property type="evidence" value="ECO:0007669"/>
    <property type="project" value="TreeGrafter"/>
</dbReference>
<evidence type="ECO:0000256" key="10">
    <source>
        <dbReference type="SAM" id="Phobius"/>
    </source>
</evidence>
<feature type="transmembrane region" description="Helical" evidence="10">
    <location>
        <begin position="498"/>
        <end position="524"/>
    </location>
</feature>
<sequence length="613" mass="69121">HYVPLRAIQAPSILLTVAILFGNALVVASYKINRRLRTRTNAFLVSLAVSDFLVGSISMPMWIYNIIIVDNGSVPFKAVYKTFDVFSALASIYHLTAISIERYIAVSRPFYYKSLPSLFQRAMITSAWLVAGLLASLSSFTMPSVFKIPWNSRVYATVMFIIGFAIPAAIMFFMYAGVFSVARSLLQRNPHHSPGGRQSTGSPMSQYYQGERKVAITVAFITGLFIANWVPFFTVSIMAAYCFHCLPSSQKTFTWLVAIVKGVHYLNSGVNPLVYAQRDSEIRRTFLTLLGLKRILFCVSLMFVIITGNSFVVASYFSNFRLRTGTYTFLVSLAISDLLVGCVSLPLWIYVSLTGTNYGPLNTFFISFDILSAMASIFHLTTVSLERWLAISRPFVHEALSTTHYTIVICCIWMTASVIAAIRPALDKSSSDSNNSPYRIYTPFLLFVGYVGPGILVSVVNISIFKVARALISNLPTMANQEESNKIRKNLKKQRRTALTLTFVTALFLVSWLSFFTVSTISVFCRECFPFHKLSGFLLFSKWLQYSNSAMNPLVYAFRDLELRKTFVRLLSRCRRRVTIRQALRVAPVNMSLTQRSTRFRTDPTTMFNETQV</sequence>
<accession>A0AAU9W2F9</accession>
<proteinExistence type="inferred from homology"/>
<dbReference type="FunFam" id="1.20.1070.10:FF:000437">
    <property type="entry name" value="Predicted protein"/>
    <property type="match status" value="1"/>
</dbReference>
<evidence type="ECO:0000256" key="2">
    <source>
        <dbReference type="ARBA" id="ARBA00022475"/>
    </source>
</evidence>
<feature type="transmembrane region" description="Helical" evidence="10">
    <location>
        <begin position="12"/>
        <end position="30"/>
    </location>
</feature>
<dbReference type="SMART" id="SM01381">
    <property type="entry name" value="7TM_GPCR_Srsx"/>
    <property type="match status" value="1"/>
</dbReference>
<keyword evidence="6 10" id="KW-0472">Membrane</keyword>
<dbReference type="InterPro" id="IPR000276">
    <property type="entry name" value="GPCR_Rhodpsn"/>
</dbReference>
<dbReference type="SUPFAM" id="SSF81321">
    <property type="entry name" value="Family A G protein-coupled receptor-like"/>
    <property type="match status" value="2"/>
</dbReference>
<evidence type="ECO:0000256" key="1">
    <source>
        <dbReference type="ARBA" id="ARBA00004651"/>
    </source>
</evidence>
<feature type="transmembrane region" description="Helical" evidence="10">
    <location>
        <begin position="126"/>
        <end position="146"/>
    </location>
</feature>
<dbReference type="EMBL" id="CALNXJ010000007">
    <property type="protein sequence ID" value="CAH3043342.1"/>
    <property type="molecule type" value="Genomic_DNA"/>
</dbReference>
<evidence type="ECO:0000313" key="13">
    <source>
        <dbReference type="Proteomes" id="UP001159428"/>
    </source>
</evidence>
<keyword evidence="4 10" id="KW-1133">Transmembrane helix</keyword>
<dbReference type="PANTHER" id="PTHR24247:SF202">
    <property type="entry name" value="5-HYDROXYTRYPTAMINE RECEPTOR 1"/>
    <property type="match status" value="1"/>
</dbReference>
<protein>
    <recommendedName>
        <fullName evidence="11">G-protein coupled receptors family 1 profile domain-containing protein</fullName>
    </recommendedName>
</protein>
<organism evidence="12 13">
    <name type="scientific">Pocillopora meandrina</name>
    <dbReference type="NCBI Taxonomy" id="46732"/>
    <lineage>
        <taxon>Eukaryota</taxon>
        <taxon>Metazoa</taxon>
        <taxon>Cnidaria</taxon>
        <taxon>Anthozoa</taxon>
        <taxon>Hexacorallia</taxon>
        <taxon>Scleractinia</taxon>
        <taxon>Astrocoeniina</taxon>
        <taxon>Pocilloporidae</taxon>
        <taxon>Pocillopora</taxon>
    </lineage>
</organism>
<dbReference type="Proteomes" id="UP001159428">
    <property type="component" value="Unassembled WGS sequence"/>
</dbReference>
<evidence type="ECO:0000256" key="6">
    <source>
        <dbReference type="ARBA" id="ARBA00023136"/>
    </source>
</evidence>
<name>A0AAU9W2F9_9CNID</name>
<dbReference type="GO" id="GO:0045202">
    <property type="term" value="C:synapse"/>
    <property type="evidence" value="ECO:0007669"/>
    <property type="project" value="GOC"/>
</dbReference>
<gene>
    <name evidence="12" type="ORF">PMEA_00031502</name>
</gene>
<dbReference type="PANTHER" id="PTHR24247">
    <property type="entry name" value="5-HYDROXYTRYPTAMINE RECEPTOR"/>
    <property type="match status" value="1"/>
</dbReference>
<dbReference type="Pfam" id="PF00001">
    <property type="entry name" value="7tm_1"/>
    <property type="match status" value="2"/>
</dbReference>
<dbReference type="InterPro" id="IPR017452">
    <property type="entry name" value="GPCR_Rhodpsn_7TM"/>
</dbReference>
<dbReference type="GO" id="GO:0005886">
    <property type="term" value="C:plasma membrane"/>
    <property type="evidence" value="ECO:0007669"/>
    <property type="project" value="UniProtKB-SubCell"/>
</dbReference>
<keyword evidence="8 9" id="KW-0807">Transducer</keyword>
<feature type="transmembrane region" description="Helical" evidence="10">
    <location>
        <begin position="405"/>
        <end position="424"/>
    </location>
</feature>
<evidence type="ECO:0000256" key="3">
    <source>
        <dbReference type="ARBA" id="ARBA00022692"/>
    </source>
</evidence>
<feature type="transmembrane region" description="Helical" evidence="10">
    <location>
        <begin position="158"/>
        <end position="182"/>
    </location>
</feature>
<evidence type="ECO:0000256" key="8">
    <source>
        <dbReference type="ARBA" id="ARBA00023224"/>
    </source>
</evidence>
<evidence type="ECO:0000256" key="4">
    <source>
        <dbReference type="ARBA" id="ARBA00022989"/>
    </source>
</evidence>
<feature type="transmembrane region" description="Helical" evidence="10">
    <location>
        <begin position="42"/>
        <end position="65"/>
    </location>
</feature>
<feature type="domain" description="G-protein coupled receptors family 1 profile" evidence="11">
    <location>
        <begin position="22"/>
        <end position="275"/>
    </location>
</feature>
<keyword evidence="3 9" id="KW-0812">Transmembrane</keyword>
<dbReference type="PROSITE" id="PS50262">
    <property type="entry name" value="G_PROTEIN_RECEP_F1_2"/>
    <property type="match status" value="2"/>
</dbReference>
<dbReference type="AlphaFoldDB" id="A0AAU9W2F9"/>
<feature type="transmembrane region" description="Helical" evidence="10">
    <location>
        <begin position="85"/>
        <end position="105"/>
    </location>
</feature>
<dbReference type="GO" id="GO:0007187">
    <property type="term" value="P:G protein-coupled receptor signaling pathway, coupled to cyclic nucleotide second messenger"/>
    <property type="evidence" value="ECO:0007669"/>
    <property type="project" value="TreeGrafter"/>
</dbReference>
<keyword evidence="5 9" id="KW-0297">G-protein coupled receptor</keyword>
<feature type="transmembrane region" description="Helical" evidence="10">
    <location>
        <begin position="294"/>
        <end position="317"/>
    </location>
</feature>
<feature type="domain" description="G-protein coupled receptors family 1 profile" evidence="11">
    <location>
        <begin position="308"/>
        <end position="556"/>
    </location>
</feature>
<feature type="transmembrane region" description="Helical" evidence="10">
    <location>
        <begin position="214"/>
        <end position="241"/>
    </location>
</feature>
<feature type="transmembrane region" description="Helical" evidence="10">
    <location>
        <begin position="444"/>
        <end position="465"/>
    </location>
</feature>
<feature type="transmembrane region" description="Helical" evidence="10">
    <location>
        <begin position="329"/>
        <end position="351"/>
    </location>
</feature>